<evidence type="ECO:0000256" key="1">
    <source>
        <dbReference type="SAM" id="Phobius"/>
    </source>
</evidence>
<comment type="caution">
    <text evidence="2">The sequence shown here is derived from an EMBL/GenBank/DDBJ whole genome shotgun (WGS) entry which is preliminary data.</text>
</comment>
<proteinExistence type="predicted"/>
<evidence type="ECO:0000313" key="3">
    <source>
        <dbReference type="Proteomes" id="UP000283895"/>
    </source>
</evidence>
<keyword evidence="1" id="KW-0812">Transmembrane</keyword>
<organism evidence="2 3">
    <name type="scientific">Cytospora schulzeri</name>
    <dbReference type="NCBI Taxonomy" id="448051"/>
    <lineage>
        <taxon>Eukaryota</taxon>
        <taxon>Fungi</taxon>
        <taxon>Dikarya</taxon>
        <taxon>Ascomycota</taxon>
        <taxon>Pezizomycotina</taxon>
        <taxon>Sordariomycetes</taxon>
        <taxon>Sordariomycetidae</taxon>
        <taxon>Diaporthales</taxon>
        <taxon>Cytosporaceae</taxon>
        <taxon>Cytospora</taxon>
    </lineage>
</organism>
<accession>A0A423X0P4</accession>
<protein>
    <submittedName>
        <fullName evidence="2">Uncharacterized protein</fullName>
    </submittedName>
</protein>
<keyword evidence="1" id="KW-0472">Membrane</keyword>
<feature type="transmembrane region" description="Helical" evidence="1">
    <location>
        <begin position="131"/>
        <end position="156"/>
    </location>
</feature>
<dbReference type="AlphaFoldDB" id="A0A423X0P4"/>
<feature type="transmembrane region" description="Helical" evidence="1">
    <location>
        <begin position="262"/>
        <end position="282"/>
    </location>
</feature>
<dbReference type="Proteomes" id="UP000283895">
    <property type="component" value="Unassembled WGS sequence"/>
</dbReference>
<name>A0A423X0P4_9PEZI</name>
<reference evidence="2 3" key="1">
    <citation type="submission" date="2015-09" db="EMBL/GenBank/DDBJ databases">
        <title>Host preference determinants of Valsa canker pathogens revealed by comparative genomics.</title>
        <authorList>
            <person name="Yin Z."/>
            <person name="Huang L."/>
        </authorList>
    </citation>
    <scope>NUCLEOTIDE SEQUENCE [LARGE SCALE GENOMIC DNA]</scope>
    <source>
        <strain evidence="2 3">03-1</strain>
    </source>
</reference>
<feature type="transmembrane region" description="Helical" evidence="1">
    <location>
        <begin position="213"/>
        <end position="233"/>
    </location>
</feature>
<keyword evidence="1" id="KW-1133">Transmembrane helix</keyword>
<gene>
    <name evidence="2" type="ORF">VMCG_02265</name>
</gene>
<feature type="transmembrane region" description="Helical" evidence="1">
    <location>
        <begin position="98"/>
        <end position="119"/>
    </location>
</feature>
<feature type="transmembrane region" description="Helical" evidence="1">
    <location>
        <begin position="65"/>
        <end position="86"/>
    </location>
</feature>
<sequence length="481" mass="53701">MQDVAFLAFFTSLSTLASMAQQLHTYLRWTSIKLEQFDYVKANVGNPELSVAGASVGVDLVLFYIQWYCYNVESILIVSWAAGLAYSVYRPNASGSITYYASSAAKPIAIVLPIIQLSLMRSTVVQNSLVGFYFLANVIMAFGLVLGVILLLTILVRYISTRPVRSWHVEYGGRSTVDNTADPVTPRRNNTLGRFSGIIKPPTNHKSIYDNWLVIRFALAFAGLSVFQLVIIAQEVTLSRNNKKIALESVPDLSSKVAVGDVVSFLPGVSASLLAFIVFGTTKAFQDYFYRSLAPRSVGRRCRQTMKTLSIVSTHQPRRHSEPIPGSFGGYRFELGGEQCGAGMGREDDLEIREREKRAGDPNLQRGYVKCVLPDRRDWLACTCADCDPEHTRSQILYKYGTEREALTIKARKALAEGRILDVKELDRHLRRIQSLQMEEIGRARIAGLDPAVPVRFPGTYEAWLEGNLGRPVDWDVLLNQ</sequence>
<dbReference type="OrthoDB" id="5287295at2759"/>
<dbReference type="EMBL" id="LKEA01000004">
    <property type="protein sequence ID" value="ROW09419.1"/>
    <property type="molecule type" value="Genomic_DNA"/>
</dbReference>
<evidence type="ECO:0000313" key="2">
    <source>
        <dbReference type="EMBL" id="ROW09419.1"/>
    </source>
</evidence>
<keyword evidence="3" id="KW-1185">Reference proteome</keyword>